<accession>A0ABS4IK61</accession>
<protein>
    <recommendedName>
        <fullName evidence="1">GmrSD restriction endonucleases C-terminal domain-containing protein</fullName>
    </recommendedName>
</protein>
<evidence type="ECO:0000313" key="3">
    <source>
        <dbReference type="Proteomes" id="UP001519345"/>
    </source>
</evidence>
<proteinExistence type="predicted"/>
<comment type="caution">
    <text evidence="2">The sequence shown here is derived from an EMBL/GenBank/DDBJ whole genome shotgun (WGS) entry which is preliminary data.</text>
</comment>
<dbReference type="PANTHER" id="PTHR35149">
    <property type="entry name" value="SLL5132 PROTEIN"/>
    <property type="match status" value="1"/>
</dbReference>
<dbReference type="PANTHER" id="PTHR35149:SF2">
    <property type="entry name" value="DUF262 DOMAIN-CONTAINING PROTEIN"/>
    <property type="match status" value="1"/>
</dbReference>
<evidence type="ECO:0000259" key="1">
    <source>
        <dbReference type="Pfam" id="PF07510"/>
    </source>
</evidence>
<dbReference type="Pfam" id="PF07510">
    <property type="entry name" value="GmrSD_C"/>
    <property type="match status" value="1"/>
</dbReference>
<organism evidence="2 3">
    <name type="scientific">Virgibacillus natechei</name>
    <dbReference type="NCBI Taxonomy" id="1216297"/>
    <lineage>
        <taxon>Bacteria</taxon>
        <taxon>Bacillati</taxon>
        <taxon>Bacillota</taxon>
        <taxon>Bacilli</taxon>
        <taxon>Bacillales</taxon>
        <taxon>Bacillaceae</taxon>
        <taxon>Virgibacillus</taxon>
    </lineage>
</organism>
<dbReference type="EMBL" id="JAGGKX010000025">
    <property type="protein sequence ID" value="MBP1971357.1"/>
    <property type="molecule type" value="Genomic_DNA"/>
</dbReference>
<dbReference type="InterPro" id="IPR011089">
    <property type="entry name" value="GmrSD_C"/>
</dbReference>
<dbReference type="RefSeq" id="WP_245301676.1">
    <property type="nucleotide sequence ID" value="NZ_CP110224.1"/>
</dbReference>
<evidence type="ECO:0000313" key="2">
    <source>
        <dbReference type="EMBL" id="MBP1971357.1"/>
    </source>
</evidence>
<name>A0ABS4IK61_9BACI</name>
<dbReference type="Proteomes" id="UP001519345">
    <property type="component" value="Unassembled WGS sequence"/>
</dbReference>
<reference evidence="2 3" key="1">
    <citation type="submission" date="2021-03" db="EMBL/GenBank/DDBJ databases">
        <title>Genomic Encyclopedia of Type Strains, Phase IV (KMG-IV): sequencing the most valuable type-strain genomes for metagenomic binning, comparative biology and taxonomic classification.</title>
        <authorList>
            <person name="Goeker M."/>
        </authorList>
    </citation>
    <scope>NUCLEOTIDE SEQUENCE [LARGE SCALE GENOMIC DNA]</scope>
    <source>
        <strain evidence="2 3">DSM 25609</strain>
    </source>
</reference>
<keyword evidence="3" id="KW-1185">Reference proteome</keyword>
<feature type="domain" description="GmrSD restriction endonucleases C-terminal" evidence="1">
    <location>
        <begin position="19"/>
        <end position="173"/>
    </location>
</feature>
<sequence length="189" mass="22929">MNELKVIFKDKANEINKLDNIETFYLHQQNKRYVHYLLARITHHIEVESGFDSKFEMYVTKESKNPFQIEHIWANKYERYMNEFDNETEFQKRRNHIGGLLLLPRSINQSYGDKEYAEKVEQYFGQNYLAKSLHKNCYQQNPGFLRYANNNDLPFKSYDEFDNNDLTERQKLYGEIAKQIWNVDKIKEF</sequence>
<gene>
    <name evidence="2" type="ORF">J2Z83_003496</name>
</gene>